<evidence type="ECO:0000313" key="14">
    <source>
        <dbReference type="Proteomes" id="UP001204376"/>
    </source>
</evidence>
<dbReference type="PANTHER" id="PTHR43547">
    <property type="entry name" value="TWO-COMPONENT HISTIDINE KINASE"/>
    <property type="match status" value="1"/>
</dbReference>
<evidence type="ECO:0000256" key="4">
    <source>
        <dbReference type="ARBA" id="ARBA00023015"/>
    </source>
</evidence>
<dbReference type="Pfam" id="PF00072">
    <property type="entry name" value="Response_reg"/>
    <property type="match status" value="1"/>
</dbReference>
<dbReference type="Gene3D" id="1.10.10.60">
    <property type="entry name" value="Homeodomain-like"/>
    <property type="match status" value="1"/>
</dbReference>
<feature type="domain" description="Response regulatory" evidence="12">
    <location>
        <begin position="1152"/>
        <end position="1267"/>
    </location>
</feature>
<dbReference type="SUPFAM" id="SSF55874">
    <property type="entry name" value="ATPase domain of HSP90 chaperone/DNA topoisomerase II/histidine kinase"/>
    <property type="match status" value="1"/>
</dbReference>
<keyword evidence="4" id="KW-0805">Transcription regulation</keyword>
<dbReference type="InterPro" id="IPR003594">
    <property type="entry name" value="HATPase_dom"/>
</dbReference>
<keyword evidence="8" id="KW-0472">Membrane</keyword>
<keyword evidence="6" id="KW-0804">Transcription</keyword>
<dbReference type="SUPFAM" id="SSF47384">
    <property type="entry name" value="Homodimeric domain of signal transducing histidine kinase"/>
    <property type="match status" value="1"/>
</dbReference>
<keyword evidence="8" id="KW-1133">Transmembrane helix</keyword>
<feature type="modified residue" description="4-aspartylphosphate" evidence="7">
    <location>
        <position position="1200"/>
    </location>
</feature>
<dbReference type="InterPro" id="IPR036890">
    <property type="entry name" value="HATPase_C_sf"/>
</dbReference>
<evidence type="ECO:0000259" key="11">
    <source>
        <dbReference type="PROSITE" id="PS50109"/>
    </source>
</evidence>
<keyword evidence="5" id="KW-0238">DNA-binding</keyword>
<dbReference type="Pfam" id="PF07494">
    <property type="entry name" value="Reg_prop"/>
    <property type="match status" value="6"/>
</dbReference>
<feature type="signal peptide" evidence="9">
    <location>
        <begin position="1"/>
        <end position="23"/>
    </location>
</feature>
<dbReference type="Proteomes" id="UP001204376">
    <property type="component" value="Unassembled WGS sequence"/>
</dbReference>
<evidence type="ECO:0000256" key="6">
    <source>
        <dbReference type="ARBA" id="ARBA00023163"/>
    </source>
</evidence>
<accession>A0ABT1SVL7</accession>
<dbReference type="SMART" id="SM00448">
    <property type="entry name" value="REC"/>
    <property type="match status" value="1"/>
</dbReference>
<dbReference type="InterPro" id="IPR018062">
    <property type="entry name" value="HTH_AraC-typ_CS"/>
</dbReference>
<dbReference type="InterPro" id="IPR004358">
    <property type="entry name" value="Sig_transdc_His_kin-like_C"/>
</dbReference>
<evidence type="ECO:0000256" key="7">
    <source>
        <dbReference type="PROSITE-ProRule" id="PRU00169"/>
    </source>
</evidence>
<dbReference type="Pfam" id="PF07495">
    <property type="entry name" value="Y_Y_Y"/>
    <property type="match status" value="1"/>
</dbReference>
<proteinExistence type="predicted"/>
<dbReference type="CDD" id="cd00082">
    <property type="entry name" value="HisKA"/>
    <property type="match status" value="1"/>
</dbReference>
<dbReference type="Pfam" id="PF08450">
    <property type="entry name" value="SGL"/>
    <property type="match status" value="1"/>
</dbReference>
<organism evidence="13 14">
    <name type="scientific">Mucilaginibacter aquariorum</name>
    <dbReference type="NCBI Taxonomy" id="2967225"/>
    <lineage>
        <taxon>Bacteria</taxon>
        <taxon>Pseudomonadati</taxon>
        <taxon>Bacteroidota</taxon>
        <taxon>Sphingobacteriia</taxon>
        <taxon>Sphingobacteriales</taxon>
        <taxon>Sphingobacteriaceae</taxon>
        <taxon>Mucilaginibacter</taxon>
    </lineage>
</organism>
<evidence type="ECO:0000313" key="13">
    <source>
        <dbReference type="EMBL" id="MCQ6956389.1"/>
    </source>
</evidence>
<dbReference type="SUPFAM" id="SSF46689">
    <property type="entry name" value="Homeodomain-like"/>
    <property type="match status" value="1"/>
</dbReference>
<dbReference type="InterPro" id="IPR013658">
    <property type="entry name" value="SGL"/>
</dbReference>
<dbReference type="InterPro" id="IPR011110">
    <property type="entry name" value="Reg_prop"/>
</dbReference>
<dbReference type="InterPro" id="IPR013783">
    <property type="entry name" value="Ig-like_fold"/>
</dbReference>
<gene>
    <name evidence="13" type="ORF">NPE20_00390</name>
</gene>
<reference evidence="13 14" key="1">
    <citation type="submission" date="2022-07" db="EMBL/GenBank/DDBJ databases">
        <title>Mucilaginibacter sp. JC4.</title>
        <authorList>
            <person name="Le V."/>
            <person name="Ko S.-R."/>
            <person name="Ahn C.-Y."/>
            <person name="Oh H.-M."/>
        </authorList>
    </citation>
    <scope>NUCLEOTIDE SEQUENCE [LARGE SCALE GENOMIC DNA]</scope>
    <source>
        <strain evidence="13 14">JC4</strain>
    </source>
</reference>
<feature type="chain" id="PRO_5047096963" description="histidine kinase" evidence="9">
    <location>
        <begin position="24"/>
        <end position="1407"/>
    </location>
</feature>
<dbReference type="PANTHER" id="PTHR43547:SF2">
    <property type="entry name" value="HYBRID SIGNAL TRANSDUCTION HISTIDINE KINASE C"/>
    <property type="match status" value="1"/>
</dbReference>
<dbReference type="SUPFAM" id="SSF50998">
    <property type="entry name" value="Quinoprotein alcohol dehydrogenase-like"/>
    <property type="match status" value="1"/>
</dbReference>
<dbReference type="EC" id="2.7.13.3" evidence="2"/>
<keyword evidence="3 7" id="KW-0597">Phosphoprotein</keyword>
<keyword evidence="14" id="KW-1185">Reference proteome</keyword>
<dbReference type="Pfam" id="PF00512">
    <property type="entry name" value="HisKA"/>
    <property type="match status" value="1"/>
</dbReference>
<dbReference type="Gene3D" id="3.40.50.2300">
    <property type="match status" value="1"/>
</dbReference>
<evidence type="ECO:0000256" key="2">
    <source>
        <dbReference type="ARBA" id="ARBA00012438"/>
    </source>
</evidence>
<dbReference type="Gene3D" id="1.10.287.130">
    <property type="match status" value="1"/>
</dbReference>
<dbReference type="InterPro" id="IPR036097">
    <property type="entry name" value="HisK_dim/P_sf"/>
</dbReference>
<dbReference type="InterPro" id="IPR005467">
    <property type="entry name" value="His_kinase_dom"/>
</dbReference>
<keyword evidence="8" id="KW-0812">Transmembrane</keyword>
<dbReference type="InterPro" id="IPR011123">
    <property type="entry name" value="Y_Y_Y"/>
</dbReference>
<evidence type="ECO:0000256" key="1">
    <source>
        <dbReference type="ARBA" id="ARBA00000085"/>
    </source>
</evidence>
<dbReference type="InterPro" id="IPR018060">
    <property type="entry name" value="HTH_AraC"/>
</dbReference>
<dbReference type="PROSITE" id="PS50110">
    <property type="entry name" value="RESPONSE_REGULATORY"/>
    <property type="match status" value="1"/>
</dbReference>
<comment type="catalytic activity">
    <reaction evidence="1">
        <text>ATP + protein L-histidine = ADP + protein N-phospho-L-histidine.</text>
        <dbReference type="EC" id="2.7.13.3"/>
    </reaction>
</comment>
<dbReference type="Gene3D" id="2.60.40.10">
    <property type="entry name" value="Immunoglobulins"/>
    <property type="match status" value="1"/>
</dbReference>
<dbReference type="Gene3D" id="2.130.10.10">
    <property type="entry name" value="YVTN repeat-like/Quinoprotein amine dehydrogenase"/>
    <property type="match status" value="2"/>
</dbReference>
<evidence type="ECO:0000256" key="9">
    <source>
        <dbReference type="SAM" id="SignalP"/>
    </source>
</evidence>
<feature type="transmembrane region" description="Helical" evidence="8">
    <location>
        <begin position="802"/>
        <end position="821"/>
    </location>
</feature>
<sequence length="1407" mass="159133">MAYRPLVLSLMFVMCALAGLAQKQDLKSEQIGINEGLSQSTVRCIFQDKKGFMWFGTKDGLNRYDGYKFVVFKKIQQNPNSLSSNDIKAITDDRNGNLWIATWEGGVNFYDPRLDRFRHYQQNATSNSIASNFIEAICRDSNGHIWIGTADNGLDVLDPVTNRFRHYKSQPDKTGSLTGNSVSAVFEDSRRNIWVGTTSGLNLLNRKTGTFKRYTHDNNQPSSISDNNIKFIYEDESHFIWIGTYGGGLNRLEPSTGKFRIYTHENSALSTNFLLAMGQDIRHRLWVGTENGGVNIFDPSKDKFIQYTHTDNNLTSISSNTINAIVKDTKGNIWLGTLNGGINLIKRDADNFTHYKHEANKNSLSNNIVNCFYEDSKQNLWIGTDGGGLDLFDRKKGYFYNLRHITGGLSSDYVLSVTEDSRGLIWAGTWGGGISVYNPQTKGFKYYRHNPKLPGSLNSDYAFYIFKDKEKRIWVGNYGGGLDLYDERTDSFKHYIHDNDDPHSIGNNNILSINEDHNGNILVCTDGAGLSVLNTQTNRFTNYKNNGTPNSLSNNSVSSVYEDGAYNLWIGTNDGLNKLDRRTARFTKYYSTNGLPSNLVRSITGDRGNNLWIATTGGLSRLSLISGKFTNYTIADGLQSNEFKSAKWFSRAGQVYLGGVNGFNEFYPDHITSIPFNPPLLFTGFQIFNKEVLVAGNDEGDSPLKNSIVYNDHITLSHKQSVITVDFASLNYVNKEKKRYTYILEGFDRQWQDLGLKNSVTYTNLDPGTYYLKVRGLNNEGVFSKNISTLTITVTPPFWKTWWFYLCAVASTAALIVFIFYRRVASIRLRNKILAAEVEKRTLELKQQNVKLEQFNREVLTKADQIMDQQKQIVYQNHELEKTINELEISNKTKDRFFSILAHDLRNPIAAISGISENLKKQLPRLTQTAVAKYISDISSSSNSVLNLLINLLEWAKTQNQNLRCFPADLSLFDLVVKNEQLLDQQMRNKNIRLCTNVDTGLAIYADKDMIDTVIRNILGNCIKFTPAYGQIWIEAEELEKEVKIIFHDTGIGMSEEQLENIFNIDRQVLSLGSAGEKGTGLGLMITKEFVEANDGSITISSLPNEGSTFIIRLPKGISALSTRTYLKESEAESYFKDVFAEQKVEKIKGKRILFVDDNIEIRSYLRLILEPSFEIMEAEDGEEGINVAIRMQPDIIISDMIMPVMSGLELCNVIKSNPLTSHIPVILLTSQTNHDSQLSGYEAGADAYLMKPVSQPILFQVIYNLIMTQVRMRSKYASSEEIYPDTLTYNKVDKEFLDKVVAFVEANIADNTLDSRKIGDITAMSRTVLYAKFKMLTGQGVHDFIRSIRVKKGLQLLMEGKYNINQVAYEVGFNSPSYFSKSFIKQFGIAPKEYLSKIQKQESRPK</sequence>
<dbReference type="InterPro" id="IPR009057">
    <property type="entry name" value="Homeodomain-like_sf"/>
</dbReference>
<dbReference type="PROSITE" id="PS01124">
    <property type="entry name" value="HTH_ARAC_FAMILY_2"/>
    <property type="match status" value="1"/>
</dbReference>
<dbReference type="Pfam" id="PF12833">
    <property type="entry name" value="HTH_18"/>
    <property type="match status" value="1"/>
</dbReference>
<dbReference type="Gene3D" id="3.30.565.10">
    <property type="entry name" value="Histidine kinase-like ATPase, C-terminal domain"/>
    <property type="match status" value="1"/>
</dbReference>
<dbReference type="InterPro" id="IPR015943">
    <property type="entry name" value="WD40/YVTN_repeat-like_dom_sf"/>
</dbReference>
<evidence type="ECO:0000259" key="10">
    <source>
        <dbReference type="PROSITE" id="PS01124"/>
    </source>
</evidence>
<feature type="domain" description="HTH araC/xylS-type" evidence="10">
    <location>
        <begin position="1299"/>
        <end position="1398"/>
    </location>
</feature>
<dbReference type="SMART" id="SM00388">
    <property type="entry name" value="HisKA"/>
    <property type="match status" value="1"/>
</dbReference>
<name>A0ABT1SVL7_9SPHI</name>
<dbReference type="InterPro" id="IPR003661">
    <property type="entry name" value="HisK_dim/P_dom"/>
</dbReference>
<protein>
    <recommendedName>
        <fullName evidence="2">histidine kinase</fullName>
        <ecNumber evidence="2">2.7.13.3</ecNumber>
    </recommendedName>
</protein>
<dbReference type="SMART" id="SM00342">
    <property type="entry name" value="HTH_ARAC"/>
    <property type="match status" value="1"/>
</dbReference>
<dbReference type="SUPFAM" id="SSF63829">
    <property type="entry name" value="Calcium-dependent phosphotriesterase"/>
    <property type="match status" value="2"/>
</dbReference>
<evidence type="ECO:0000259" key="12">
    <source>
        <dbReference type="PROSITE" id="PS50110"/>
    </source>
</evidence>
<feature type="domain" description="Histidine kinase" evidence="11">
    <location>
        <begin position="900"/>
        <end position="1118"/>
    </location>
</feature>
<dbReference type="PRINTS" id="PR00344">
    <property type="entry name" value="BCTRLSENSOR"/>
</dbReference>
<dbReference type="SUPFAM" id="SSF52172">
    <property type="entry name" value="CheY-like"/>
    <property type="match status" value="1"/>
</dbReference>
<dbReference type="InterPro" id="IPR001789">
    <property type="entry name" value="Sig_transdc_resp-reg_receiver"/>
</dbReference>
<evidence type="ECO:0000256" key="5">
    <source>
        <dbReference type="ARBA" id="ARBA00023125"/>
    </source>
</evidence>
<dbReference type="EMBL" id="JANHOH010000001">
    <property type="protein sequence ID" value="MCQ6956389.1"/>
    <property type="molecule type" value="Genomic_DNA"/>
</dbReference>
<dbReference type="InterPro" id="IPR011006">
    <property type="entry name" value="CheY-like_superfamily"/>
</dbReference>
<dbReference type="RefSeq" id="WP_256536605.1">
    <property type="nucleotide sequence ID" value="NZ_JANHOH010000001.1"/>
</dbReference>
<dbReference type="SMART" id="SM00387">
    <property type="entry name" value="HATPase_c"/>
    <property type="match status" value="1"/>
</dbReference>
<dbReference type="InterPro" id="IPR011047">
    <property type="entry name" value="Quinoprotein_ADH-like_sf"/>
</dbReference>
<keyword evidence="9" id="KW-0732">Signal</keyword>
<evidence type="ECO:0000256" key="3">
    <source>
        <dbReference type="ARBA" id="ARBA00022553"/>
    </source>
</evidence>
<comment type="caution">
    <text evidence="13">The sequence shown here is derived from an EMBL/GenBank/DDBJ whole genome shotgun (WGS) entry which is preliminary data.</text>
</comment>
<evidence type="ECO:0000256" key="8">
    <source>
        <dbReference type="SAM" id="Phobius"/>
    </source>
</evidence>
<dbReference type="PROSITE" id="PS50109">
    <property type="entry name" value="HIS_KIN"/>
    <property type="match status" value="1"/>
</dbReference>
<dbReference type="Pfam" id="PF02518">
    <property type="entry name" value="HATPase_c"/>
    <property type="match status" value="1"/>
</dbReference>
<dbReference type="PROSITE" id="PS00041">
    <property type="entry name" value="HTH_ARAC_FAMILY_1"/>
    <property type="match status" value="1"/>
</dbReference>